<evidence type="ECO:0000313" key="1">
    <source>
        <dbReference type="EMBL" id="MFD0851125.1"/>
    </source>
</evidence>
<gene>
    <name evidence="1" type="ORF">ACFQ07_02765</name>
</gene>
<organism evidence="1 2">
    <name type="scientific">Actinomadura adrarensis</name>
    <dbReference type="NCBI Taxonomy" id="1819600"/>
    <lineage>
        <taxon>Bacteria</taxon>
        <taxon>Bacillati</taxon>
        <taxon>Actinomycetota</taxon>
        <taxon>Actinomycetes</taxon>
        <taxon>Streptosporangiales</taxon>
        <taxon>Thermomonosporaceae</taxon>
        <taxon>Actinomadura</taxon>
    </lineage>
</organism>
<keyword evidence="2" id="KW-1185">Reference proteome</keyword>
<name>A0ABW3C9G0_9ACTN</name>
<dbReference type="EMBL" id="JBHTIR010000262">
    <property type="protein sequence ID" value="MFD0851125.1"/>
    <property type="molecule type" value="Genomic_DNA"/>
</dbReference>
<protein>
    <submittedName>
        <fullName evidence="1">Uncharacterized protein</fullName>
    </submittedName>
</protein>
<sequence length="55" mass="5972">MHRNATVGIAQAGALLFGGVTYQMMEAAFRPPAPARRPWADVVRRAAAAHRVEAR</sequence>
<proteinExistence type="predicted"/>
<accession>A0ABW3C9G0</accession>
<dbReference type="Proteomes" id="UP001597083">
    <property type="component" value="Unassembled WGS sequence"/>
</dbReference>
<comment type="caution">
    <text evidence="1">The sequence shown here is derived from an EMBL/GenBank/DDBJ whole genome shotgun (WGS) entry which is preliminary data.</text>
</comment>
<reference evidence="2" key="1">
    <citation type="journal article" date="2019" name="Int. J. Syst. Evol. Microbiol.">
        <title>The Global Catalogue of Microorganisms (GCM) 10K type strain sequencing project: providing services to taxonomists for standard genome sequencing and annotation.</title>
        <authorList>
            <consortium name="The Broad Institute Genomics Platform"/>
            <consortium name="The Broad Institute Genome Sequencing Center for Infectious Disease"/>
            <person name="Wu L."/>
            <person name="Ma J."/>
        </authorList>
    </citation>
    <scope>NUCLEOTIDE SEQUENCE [LARGE SCALE GENOMIC DNA]</scope>
    <source>
        <strain evidence="2">JCM 31696</strain>
    </source>
</reference>
<evidence type="ECO:0000313" key="2">
    <source>
        <dbReference type="Proteomes" id="UP001597083"/>
    </source>
</evidence>